<dbReference type="GO" id="GO:0005737">
    <property type="term" value="C:cytoplasm"/>
    <property type="evidence" value="ECO:0007669"/>
    <property type="project" value="TreeGrafter"/>
</dbReference>
<dbReference type="EMBL" id="JAFDVH010000013">
    <property type="protein sequence ID" value="KAG7465703.1"/>
    <property type="molecule type" value="Genomic_DNA"/>
</dbReference>
<sequence>MPSRSLDCSVSTLIACVPDLEVFTNQEVKELFEALFLAYDEHVTFQPFKSLQRVQIDFSDPAAAASARIDLHGTAFRGGTLRLYLPQVQTPDSDRDELHLAPPQPTKLCPITTPATPPLDWQEIDDVTALINCDLLYAVAKLGPGDKYELHAGTESTPSVVVHVCDHEEGEEPRPWPKLKIIPTPRPSLPMSH</sequence>
<dbReference type="Proteomes" id="UP001046870">
    <property type="component" value="Chromosome 13"/>
</dbReference>
<organism evidence="4 5">
    <name type="scientific">Megalops atlanticus</name>
    <name type="common">Tarpon</name>
    <name type="synonym">Clupea gigantea</name>
    <dbReference type="NCBI Taxonomy" id="7932"/>
    <lineage>
        <taxon>Eukaryota</taxon>
        <taxon>Metazoa</taxon>
        <taxon>Chordata</taxon>
        <taxon>Craniata</taxon>
        <taxon>Vertebrata</taxon>
        <taxon>Euteleostomi</taxon>
        <taxon>Actinopterygii</taxon>
        <taxon>Neopterygii</taxon>
        <taxon>Teleostei</taxon>
        <taxon>Elopiformes</taxon>
        <taxon>Megalopidae</taxon>
        <taxon>Megalops</taxon>
    </lineage>
</organism>
<dbReference type="GO" id="GO:0005634">
    <property type="term" value="C:nucleus"/>
    <property type="evidence" value="ECO:0007669"/>
    <property type="project" value="TreeGrafter"/>
</dbReference>
<evidence type="ECO:0000313" key="4">
    <source>
        <dbReference type="EMBL" id="KAG7465703.1"/>
    </source>
</evidence>
<accession>A0A9D3PPU3</accession>
<dbReference type="GO" id="GO:0008597">
    <property type="term" value="F:calcium-dependent protein serine/threonine phosphatase regulator activity"/>
    <property type="evidence" value="ECO:0007669"/>
    <property type="project" value="TreeGrafter"/>
</dbReference>
<feature type="region of interest" description="Disordered" evidence="3">
    <location>
        <begin position="172"/>
        <end position="193"/>
    </location>
</feature>
<evidence type="ECO:0000256" key="3">
    <source>
        <dbReference type="SAM" id="MobiDB-lite"/>
    </source>
</evidence>
<evidence type="ECO:0000256" key="1">
    <source>
        <dbReference type="ARBA" id="ARBA00008209"/>
    </source>
</evidence>
<dbReference type="FunFam" id="3.30.70.330:FF:000092">
    <property type="entry name" value="Calcipressin-2 isoform 2"/>
    <property type="match status" value="1"/>
</dbReference>
<dbReference type="AlphaFoldDB" id="A0A9D3PPU3"/>
<comment type="caution">
    <text evidence="4">The sequence shown here is derived from an EMBL/GenBank/DDBJ whole genome shotgun (WGS) entry which is preliminary data.</text>
</comment>
<dbReference type="Pfam" id="PF04847">
    <property type="entry name" value="Calcipressin"/>
    <property type="match status" value="1"/>
</dbReference>
<feature type="compositionally biased region" description="Pro residues" evidence="3">
    <location>
        <begin position="184"/>
        <end position="193"/>
    </location>
</feature>
<dbReference type="PANTHER" id="PTHR10300">
    <property type="entry name" value="CALCIPRESSIN"/>
    <property type="match status" value="1"/>
</dbReference>
<dbReference type="Gene3D" id="3.30.70.330">
    <property type="match status" value="1"/>
</dbReference>
<keyword evidence="5" id="KW-1185">Reference proteome</keyword>
<protein>
    <recommendedName>
        <fullName evidence="6">Calcipressin-2</fullName>
    </recommendedName>
</protein>
<name>A0A9D3PPU3_MEGAT</name>
<gene>
    <name evidence="4" type="ORF">MATL_G00156390</name>
</gene>
<dbReference type="InterPro" id="IPR035979">
    <property type="entry name" value="RBD_domain_sf"/>
</dbReference>
<comment type="similarity">
    <text evidence="1">Belongs to the RCAN family.</text>
</comment>
<dbReference type="GO" id="GO:0019722">
    <property type="term" value="P:calcium-mediated signaling"/>
    <property type="evidence" value="ECO:0007669"/>
    <property type="project" value="InterPro"/>
</dbReference>
<dbReference type="SUPFAM" id="SSF54928">
    <property type="entry name" value="RNA-binding domain, RBD"/>
    <property type="match status" value="1"/>
</dbReference>
<dbReference type="PANTHER" id="PTHR10300:SF5">
    <property type="entry name" value="CALCIPRESSIN-2"/>
    <property type="match status" value="1"/>
</dbReference>
<dbReference type="InterPro" id="IPR012677">
    <property type="entry name" value="Nucleotide-bd_a/b_plait_sf"/>
</dbReference>
<proteinExistence type="inferred from homology"/>
<reference evidence="4" key="1">
    <citation type="submission" date="2021-01" db="EMBL/GenBank/DDBJ databases">
        <authorList>
            <person name="Zahm M."/>
            <person name="Roques C."/>
            <person name="Cabau C."/>
            <person name="Klopp C."/>
            <person name="Donnadieu C."/>
            <person name="Jouanno E."/>
            <person name="Lampietro C."/>
            <person name="Louis A."/>
            <person name="Herpin A."/>
            <person name="Echchiki A."/>
            <person name="Berthelot C."/>
            <person name="Parey E."/>
            <person name="Roest-Crollius H."/>
            <person name="Braasch I."/>
            <person name="Postlethwait J."/>
            <person name="Bobe J."/>
            <person name="Montfort J."/>
            <person name="Bouchez O."/>
            <person name="Begum T."/>
            <person name="Mejri S."/>
            <person name="Adams A."/>
            <person name="Chen W.-J."/>
            <person name="Guiguen Y."/>
        </authorList>
    </citation>
    <scope>NUCLEOTIDE SEQUENCE</scope>
    <source>
        <strain evidence="4">YG-15Mar2019-1</strain>
        <tissue evidence="4">Brain</tissue>
    </source>
</reference>
<evidence type="ECO:0000256" key="2">
    <source>
        <dbReference type="ARBA" id="ARBA00024927"/>
    </source>
</evidence>
<evidence type="ECO:0008006" key="6">
    <source>
        <dbReference type="Google" id="ProtNLM"/>
    </source>
</evidence>
<dbReference type="OrthoDB" id="17212at2759"/>
<dbReference type="InterPro" id="IPR006931">
    <property type="entry name" value="Calcipressin"/>
</dbReference>
<dbReference type="GO" id="GO:0003676">
    <property type="term" value="F:nucleic acid binding"/>
    <property type="evidence" value="ECO:0007669"/>
    <property type="project" value="InterPro"/>
</dbReference>
<evidence type="ECO:0000313" key="5">
    <source>
        <dbReference type="Proteomes" id="UP001046870"/>
    </source>
</evidence>
<comment type="function">
    <text evidence="2">Inhibits calcineurin-dependent transcriptional responses by binding to the catalytic domain of calcineurin A. Could play a role during central nervous system development.</text>
</comment>